<keyword evidence="2" id="KW-0732">Signal</keyword>
<accession>A0A9P4USK3</accession>
<keyword evidence="4" id="KW-1185">Reference proteome</keyword>
<organism evidence="3 4">
    <name type="scientific">Polychaeton citri CBS 116435</name>
    <dbReference type="NCBI Taxonomy" id="1314669"/>
    <lineage>
        <taxon>Eukaryota</taxon>
        <taxon>Fungi</taxon>
        <taxon>Dikarya</taxon>
        <taxon>Ascomycota</taxon>
        <taxon>Pezizomycotina</taxon>
        <taxon>Dothideomycetes</taxon>
        <taxon>Dothideomycetidae</taxon>
        <taxon>Capnodiales</taxon>
        <taxon>Capnodiaceae</taxon>
        <taxon>Polychaeton</taxon>
    </lineage>
</organism>
<feature type="region of interest" description="Disordered" evidence="1">
    <location>
        <begin position="156"/>
        <end position="193"/>
    </location>
</feature>
<comment type="caution">
    <text evidence="3">The sequence shown here is derived from an EMBL/GenBank/DDBJ whole genome shotgun (WGS) entry which is preliminary data.</text>
</comment>
<dbReference type="EMBL" id="MU003775">
    <property type="protein sequence ID" value="KAF2723751.1"/>
    <property type="molecule type" value="Genomic_DNA"/>
</dbReference>
<protein>
    <submittedName>
        <fullName evidence="3">Uncharacterized protein</fullName>
    </submittedName>
</protein>
<feature type="chain" id="PRO_5040198870" evidence="2">
    <location>
        <begin position="30"/>
        <end position="260"/>
    </location>
</feature>
<feature type="region of interest" description="Disordered" evidence="1">
    <location>
        <begin position="63"/>
        <end position="84"/>
    </location>
</feature>
<name>A0A9P4USK3_9PEZI</name>
<feature type="compositionally biased region" description="Low complexity" evidence="1">
    <location>
        <begin position="165"/>
        <end position="193"/>
    </location>
</feature>
<dbReference type="Proteomes" id="UP000799441">
    <property type="component" value="Unassembled WGS sequence"/>
</dbReference>
<reference evidence="3" key="1">
    <citation type="journal article" date="2020" name="Stud. Mycol.">
        <title>101 Dothideomycetes genomes: a test case for predicting lifestyles and emergence of pathogens.</title>
        <authorList>
            <person name="Haridas S."/>
            <person name="Albert R."/>
            <person name="Binder M."/>
            <person name="Bloem J."/>
            <person name="Labutti K."/>
            <person name="Salamov A."/>
            <person name="Andreopoulos B."/>
            <person name="Baker S."/>
            <person name="Barry K."/>
            <person name="Bills G."/>
            <person name="Bluhm B."/>
            <person name="Cannon C."/>
            <person name="Castanera R."/>
            <person name="Culley D."/>
            <person name="Daum C."/>
            <person name="Ezra D."/>
            <person name="Gonzalez J."/>
            <person name="Henrissat B."/>
            <person name="Kuo A."/>
            <person name="Liang C."/>
            <person name="Lipzen A."/>
            <person name="Lutzoni F."/>
            <person name="Magnuson J."/>
            <person name="Mondo S."/>
            <person name="Nolan M."/>
            <person name="Ohm R."/>
            <person name="Pangilinan J."/>
            <person name="Park H.-J."/>
            <person name="Ramirez L."/>
            <person name="Alfaro M."/>
            <person name="Sun H."/>
            <person name="Tritt A."/>
            <person name="Yoshinaga Y."/>
            <person name="Zwiers L.-H."/>
            <person name="Turgeon B."/>
            <person name="Goodwin S."/>
            <person name="Spatafora J."/>
            <person name="Crous P."/>
            <person name="Grigoriev I."/>
        </authorList>
    </citation>
    <scope>NUCLEOTIDE SEQUENCE</scope>
    <source>
        <strain evidence="3">CBS 116435</strain>
    </source>
</reference>
<gene>
    <name evidence="3" type="ORF">K431DRAFT_17840</name>
</gene>
<evidence type="ECO:0000313" key="3">
    <source>
        <dbReference type="EMBL" id="KAF2723751.1"/>
    </source>
</evidence>
<evidence type="ECO:0000256" key="1">
    <source>
        <dbReference type="SAM" id="MobiDB-lite"/>
    </source>
</evidence>
<dbReference type="AlphaFoldDB" id="A0A9P4USK3"/>
<sequence length="260" mass="26146">MAPSPEPGRHMATLLLLSSLLSFPVFTTAAAGDFPTALTWRPSSAPDALVAQFTDLLSLDGQRRPESASQLQPQQQQQQPPAGDEISSFFSALESIVSVYATKTKATAPFASNSSATSTASGSTGHLQFSPAAYGSGIHLSSDSALPAVSTGYNSTCSTRGTGSGAPVTSASASVPSTAYPTTASSTSASTGAAANTQLTTATGTPDQTSMPTLLPHSLTSQAGGGTGTGFWNWCLEGGGRTRAALWALGFVGGVAVCFG</sequence>
<feature type="signal peptide" evidence="2">
    <location>
        <begin position="1"/>
        <end position="29"/>
    </location>
</feature>
<evidence type="ECO:0000256" key="2">
    <source>
        <dbReference type="SAM" id="SignalP"/>
    </source>
</evidence>
<feature type="compositionally biased region" description="Low complexity" evidence="1">
    <location>
        <begin position="70"/>
        <end position="81"/>
    </location>
</feature>
<evidence type="ECO:0000313" key="4">
    <source>
        <dbReference type="Proteomes" id="UP000799441"/>
    </source>
</evidence>
<proteinExistence type="predicted"/>